<name>A0A9J6D8W3_RHIMP</name>
<reference evidence="2" key="2">
    <citation type="submission" date="2021-09" db="EMBL/GenBank/DDBJ databases">
        <authorList>
            <person name="Jia N."/>
            <person name="Wang J."/>
            <person name="Shi W."/>
            <person name="Du L."/>
            <person name="Sun Y."/>
            <person name="Zhan W."/>
            <person name="Jiang J."/>
            <person name="Wang Q."/>
            <person name="Zhang B."/>
            <person name="Ji P."/>
            <person name="Sakyi L.B."/>
            <person name="Cui X."/>
            <person name="Yuan T."/>
            <person name="Jiang B."/>
            <person name="Yang W."/>
            <person name="Lam T.T.-Y."/>
            <person name="Chang Q."/>
            <person name="Ding S."/>
            <person name="Wang X."/>
            <person name="Zhu J."/>
            <person name="Ruan X."/>
            <person name="Zhao L."/>
            <person name="Wei J."/>
            <person name="Que T."/>
            <person name="Du C."/>
            <person name="Cheng J."/>
            <person name="Dai P."/>
            <person name="Han X."/>
            <person name="Huang E."/>
            <person name="Gao Y."/>
            <person name="Liu J."/>
            <person name="Shao H."/>
            <person name="Ye R."/>
            <person name="Li L."/>
            <person name="Wei W."/>
            <person name="Wang X."/>
            <person name="Wang C."/>
            <person name="Huo Q."/>
            <person name="Li W."/>
            <person name="Guo W."/>
            <person name="Chen H."/>
            <person name="Chen S."/>
            <person name="Zhou L."/>
            <person name="Zhou L."/>
            <person name="Ni X."/>
            <person name="Tian J."/>
            <person name="Zhou Y."/>
            <person name="Sheng Y."/>
            <person name="Liu T."/>
            <person name="Pan Y."/>
            <person name="Xia L."/>
            <person name="Li J."/>
            <person name="Zhao F."/>
            <person name="Cao W."/>
        </authorList>
    </citation>
    <scope>NUCLEOTIDE SEQUENCE</scope>
    <source>
        <strain evidence="2">Rmic-2018</strain>
        <tissue evidence="2">Larvae</tissue>
    </source>
</reference>
<dbReference type="AlphaFoldDB" id="A0A9J6D8W3"/>
<dbReference type="VEuPathDB" id="VectorBase:LOC119176377"/>
<feature type="region of interest" description="Disordered" evidence="1">
    <location>
        <begin position="132"/>
        <end position="156"/>
    </location>
</feature>
<sequence length="156" mass="16816">MSPKHVSRSSSVVKNLPAQIATKTSSIVEVPGQPTKQLKRSGSSPEFSAKADHPQVPSSASDAPIEPAAVRKCYSRDALLQMSLSPLATQMPPDFPSLDPEVENVMVKQHITPFDSYGFRQWMMHQASVSDFFSSSPVSSTPPLSDVSEVEDSSVA</sequence>
<evidence type="ECO:0000313" key="2">
    <source>
        <dbReference type="EMBL" id="KAH8018629.1"/>
    </source>
</evidence>
<comment type="caution">
    <text evidence="2">The sequence shown here is derived from an EMBL/GenBank/DDBJ whole genome shotgun (WGS) entry which is preliminary data.</text>
</comment>
<evidence type="ECO:0000313" key="3">
    <source>
        <dbReference type="Proteomes" id="UP000821866"/>
    </source>
</evidence>
<evidence type="ECO:0000256" key="1">
    <source>
        <dbReference type="SAM" id="MobiDB-lite"/>
    </source>
</evidence>
<feature type="compositionally biased region" description="Polar residues" evidence="1">
    <location>
        <begin position="34"/>
        <end position="46"/>
    </location>
</feature>
<dbReference type="EMBL" id="JABSTU010000010">
    <property type="protein sequence ID" value="KAH8018629.1"/>
    <property type="molecule type" value="Genomic_DNA"/>
</dbReference>
<proteinExistence type="predicted"/>
<accession>A0A9J6D8W3</accession>
<reference evidence="2" key="1">
    <citation type="journal article" date="2020" name="Cell">
        <title>Large-Scale Comparative Analyses of Tick Genomes Elucidate Their Genetic Diversity and Vector Capacities.</title>
        <authorList>
            <consortium name="Tick Genome and Microbiome Consortium (TIGMIC)"/>
            <person name="Jia N."/>
            <person name="Wang J."/>
            <person name="Shi W."/>
            <person name="Du L."/>
            <person name="Sun Y."/>
            <person name="Zhan W."/>
            <person name="Jiang J.F."/>
            <person name="Wang Q."/>
            <person name="Zhang B."/>
            <person name="Ji P."/>
            <person name="Bell-Sakyi L."/>
            <person name="Cui X.M."/>
            <person name="Yuan T.T."/>
            <person name="Jiang B.G."/>
            <person name="Yang W.F."/>
            <person name="Lam T.T."/>
            <person name="Chang Q.C."/>
            <person name="Ding S.J."/>
            <person name="Wang X.J."/>
            <person name="Zhu J.G."/>
            <person name="Ruan X.D."/>
            <person name="Zhao L."/>
            <person name="Wei J.T."/>
            <person name="Ye R.Z."/>
            <person name="Que T.C."/>
            <person name="Du C.H."/>
            <person name="Zhou Y.H."/>
            <person name="Cheng J.X."/>
            <person name="Dai P.F."/>
            <person name="Guo W.B."/>
            <person name="Han X.H."/>
            <person name="Huang E.J."/>
            <person name="Li L.F."/>
            <person name="Wei W."/>
            <person name="Gao Y.C."/>
            <person name="Liu J.Z."/>
            <person name="Shao H.Z."/>
            <person name="Wang X."/>
            <person name="Wang C.C."/>
            <person name="Yang T.C."/>
            <person name="Huo Q.B."/>
            <person name="Li W."/>
            <person name="Chen H.Y."/>
            <person name="Chen S.E."/>
            <person name="Zhou L.G."/>
            <person name="Ni X.B."/>
            <person name="Tian J.H."/>
            <person name="Sheng Y."/>
            <person name="Liu T."/>
            <person name="Pan Y.S."/>
            <person name="Xia L.Y."/>
            <person name="Li J."/>
            <person name="Zhao F."/>
            <person name="Cao W.C."/>
        </authorList>
    </citation>
    <scope>NUCLEOTIDE SEQUENCE</scope>
    <source>
        <strain evidence="2">Rmic-2018</strain>
    </source>
</reference>
<feature type="region of interest" description="Disordered" evidence="1">
    <location>
        <begin position="23"/>
        <end position="67"/>
    </location>
</feature>
<gene>
    <name evidence="2" type="ORF">HPB51_009563</name>
</gene>
<dbReference type="Proteomes" id="UP000821866">
    <property type="component" value="Chromosome 8"/>
</dbReference>
<feature type="compositionally biased region" description="Low complexity" evidence="1">
    <location>
        <begin position="132"/>
        <end position="147"/>
    </location>
</feature>
<organism evidence="2 3">
    <name type="scientific">Rhipicephalus microplus</name>
    <name type="common">Cattle tick</name>
    <name type="synonym">Boophilus microplus</name>
    <dbReference type="NCBI Taxonomy" id="6941"/>
    <lineage>
        <taxon>Eukaryota</taxon>
        <taxon>Metazoa</taxon>
        <taxon>Ecdysozoa</taxon>
        <taxon>Arthropoda</taxon>
        <taxon>Chelicerata</taxon>
        <taxon>Arachnida</taxon>
        <taxon>Acari</taxon>
        <taxon>Parasitiformes</taxon>
        <taxon>Ixodida</taxon>
        <taxon>Ixodoidea</taxon>
        <taxon>Ixodidae</taxon>
        <taxon>Rhipicephalinae</taxon>
        <taxon>Rhipicephalus</taxon>
        <taxon>Boophilus</taxon>
    </lineage>
</organism>
<keyword evidence="3" id="KW-1185">Reference proteome</keyword>
<protein>
    <submittedName>
        <fullName evidence="2">Uncharacterized protein</fullName>
    </submittedName>
</protein>